<dbReference type="SUPFAM" id="SSF46785">
    <property type="entry name" value="Winged helix' DNA-binding domain"/>
    <property type="match status" value="1"/>
</dbReference>
<feature type="domain" description="HTH iclR-type" evidence="4">
    <location>
        <begin position="7"/>
        <end position="69"/>
    </location>
</feature>
<dbReference type="InterPro" id="IPR005471">
    <property type="entry name" value="Tscrpt_reg_IclR_N"/>
</dbReference>
<keyword evidence="7" id="KW-1185">Reference proteome</keyword>
<gene>
    <name evidence="6" type="ORF">KHM83_18610</name>
</gene>
<dbReference type="EMBL" id="JAHBCL010000053">
    <property type="protein sequence ID" value="MBS7528685.1"/>
    <property type="molecule type" value="Genomic_DNA"/>
</dbReference>
<dbReference type="Proteomes" id="UP000746471">
    <property type="component" value="Unassembled WGS sequence"/>
</dbReference>
<evidence type="ECO:0000259" key="5">
    <source>
        <dbReference type="PROSITE" id="PS51078"/>
    </source>
</evidence>
<dbReference type="SMART" id="SM00346">
    <property type="entry name" value="HTH_ICLR"/>
    <property type="match status" value="1"/>
</dbReference>
<dbReference type="InterPro" id="IPR036388">
    <property type="entry name" value="WH-like_DNA-bd_sf"/>
</dbReference>
<keyword evidence="3" id="KW-0804">Transcription</keyword>
<evidence type="ECO:0000313" key="7">
    <source>
        <dbReference type="Proteomes" id="UP000746471"/>
    </source>
</evidence>
<dbReference type="Pfam" id="PF09339">
    <property type="entry name" value="HTH_IclR"/>
    <property type="match status" value="1"/>
</dbReference>
<dbReference type="Gene3D" id="1.10.10.10">
    <property type="entry name" value="Winged helix-like DNA-binding domain superfamily/Winged helix DNA-binding domain"/>
    <property type="match status" value="1"/>
</dbReference>
<dbReference type="Gene3D" id="3.30.450.40">
    <property type="match status" value="1"/>
</dbReference>
<proteinExistence type="predicted"/>
<evidence type="ECO:0000259" key="4">
    <source>
        <dbReference type="PROSITE" id="PS51077"/>
    </source>
</evidence>
<protein>
    <submittedName>
        <fullName evidence="6">IclR family transcriptional regulator</fullName>
    </submittedName>
</protein>
<evidence type="ECO:0000256" key="1">
    <source>
        <dbReference type="ARBA" id="ARBA00023015"/>
    </source>
</evidence>
<dbReference type="PANTHER" id="PTHR30136">
    <property type="entry name" value="HELIX-TURN-HELIX TRANSCRIPTIONAL REGULATOR, ICLR FAMILY"/>
    <property type="match status" value="1"/>
</dbReference>
<dbReference type="PROSITE" id="PS51077">
    <property type="entry name" value="HTH_ICLR"/>
    <property type="match status" value="1"/>
</dbReference>
<feature type="domain" description="IclR-ED" evidence="5">
    <location>
        <begin position="70"/>
        <end position="242"/>
    </location>
</feature>
<dbReference type="PROSITE" id="PS51078">
    <property type="entry name" value="ICLR_ED"/>
    <property type="match status" value="1"/>
</dbReference>
<comment type="caution">
    <text evidence="6">The sequence shown here is derived from an EMBL/GenBank/DDBJ whole genome shotgun (WGS) entry which is preliminary data.</text>
</comment>
<name>A0ABS5PU48_9FIRM</name>
<evidence type="ECO:0000256" key="3">
    <source>
        <dbReference type="ARBA" id="ARBA00023163"/>
    </source>
</evidence>
<evidence type="ECO:0000313" key="6">
    <source>
        <dbReference type="EMBL" id="MBS7528685.1"/>
    </source>
</evidence>
<dbReference type="RefSeq" id="WP_213238541.1">
    <property type="nucleotide sequence ID" value="NZ_JAHBCL010000053.1"/>
</dbReference>
<keyword evidence="1" id="KW-0805">Transcription regulation</keyword>
<dbReference type="SUPFAM" id="SSF55781">
    <property type="entry name" value="GAF domain-like"/>
    <property type="match status" value="1"/>
</dbReference>
<sequence>MTQQSKTRSIDRALEILECFLNGKESLTLAELSQLANLSATTVLRILGALQAKGFVEKDEATKTYQLGFKISQLSKVANQSNEMVLKTISQPFMQDLLDKYNEDIRLFVEQGASKLCIMSLESTRSLRHIVHVGERHELIRGATGKVVLAHIKPEKCDLLIKGTDIDLETLESIREKGYAVSYGERDEGIIGIAAPILNAVDELVAVLSLSGPAIRFDNGALNEKIEDTVKKAKEISEAYVRFVGRV</sequence>
<dbReference type="InterPro" id="IPR050707">
    <property type="entry name" value="HTH_MetabolicPath_Reg"/>
</dbReference>
<dbReference type="PANTHER" id="PTHR30136:SF35">
    <property type="entry name" value="HTH-TYPE TRANSCRIPTIONAL REGULATOR RV1719"/>
    <property type="match status" value="1"/>
</dbReference>
<reference evidence="6 7" key="1">
    <citation type="submission" date="2021-05" db="EMBL/GenBank/DDBJ databases">
        <title>Fusibacter ferrireducens sp. nov., an anaerobic, sulfur- and Fe-reducing bacterium isolated from the mangrove sediment.</title>
        <authorList>
            <person name="Qiu D."/>
        </authorList>
    </citation>
    <scope>NUCLEOTIDE SEQUENCE [LARGE SCALE GENOMIC DNA]</scope>
    <source>
        <strain evidence="6 7">DSM 12116</strain>
    </source>
</reference>
<dbReference type="InterPro" id="IPR029016">
    <property type="entry name" value="GAF-like_dom_sf"/>
</dbReference>
<dbReference type="Pfam" id="PF01614">
    <property type="entry name" value="IclR_C"/>
    <property type="match status" value="1"/>
</dbReference>
<keyword evidence="2" id="KW-0238">DNA-binding</keyword>
<dbReference type="InterPro" id="IPR036390">
    <property type="entry name" value="WH_DNA-bd_sf"/>
</dbReference>
<organism evidence="6 7">
    <name type="scientific">Fusibacter paucivorans</name>
    <dbReference type="NCBI Taxonomy" id="76009"/>
    <lineage>
        <taxon>Bacteria</taxon>
        <taxon>Bacillati</taxon>
        <taxon>Bacillota</taxon>
        <taxon>Clostridia</taxon>
        <taxon>Eubacteriales</taxon>
        <taxon>Eubacteriales Family XII. Incertae Sedis</taxon>
        <taxon>Fusibacter</taxon>
    </lineage>
</organism>
<accession>A0ABS5PU48</accession>
<evidence type="ECO:0000256" key="2">
    <source>
        <dbReference type="ARBA" id="ARBA00023125"/>
    </source>
</evidence>
<dbReference type="InterPro" id="IPR014757">
    <property type="entry name" value="Tscrpt_reg_IclR_C"/>
</dbReference>